<dbReference type="Proteomes" id="UP000054375">
    <property type="component" value="Unassembled WGS sequence"/>
</dbReference>
<dbReference type="EMBL" id="LMWV01000045">
    <property type="protein sequence ID" value="KUN58490.1"/>
    <property type="molecule type" value="Genomic_DNA"/>
</dbReference>
<evidence type="ECO:0000313" key="2">
    <source>
        <dbReference type="Proteomes" id="UP000054375"/>
    </source>
</evidence>
<dbReference type="RefSeq" id="WP_062246588.1">
    <property type="nucleotide sequence ID" value="NZ_JBPJFL010000001.1"/>
</dbReference>
<reference evidence="1 2" key="1">
    <citation type="submission" date="2015-10" db="EMBL/GenBank/DDBJ databases">
        <title>Draft genome sequence of Streptomyces griseorubiginosus DSM 40469, type strain for the species Streptomyces griseorubiginosus.</title>
        <authorList>
            <person name="Ruckert C."/>
            <person name="Winkler A."/>
            <person name="Kalinowski J."/>
            <person name="Kampfer P."/>
            <person name="Glaeser S."/>
        </authorList>
    </citation>
    <scope>NUCLEOTIDE SEQUENCE [LARGE SCALE GENOMIC DNA]</scope>
    <source>
        <strain evidence="1 2">DSM 40469</strain>
    </source>
</reference>
<dbReference type="AlphaFoldDB" id="A0A101RMQ6"/>
<comment type="caution">
    <text evidence="1">The sequence shown here is derived from an EMBL/GenBank/DDBJ whole genome shotgun (WGS) entry which is preliminary data.</text>
</comment>
<evidence type="ECO:0000313" key="1">
    <source>
        <dbReference type="EMBL" id="KUN58490.1"/>
    </source>
</evidence>
<protein>
    <recommendedName>
        <fullName evidence="3">Heme oxygenase-like protein</fullName>
    </recommendedName>
</protein>
<evidence type="ECO:0008006" key="3">
    <source>
        <dbReference type="Google" id="ProtNLM"/>
    </source>
</evidence>
<gene>
    <name evidence="1" type="ORF">AQJ54_41280</name>
</gene>
<sequence>MTTMPAPLREVAHRNQQHVRAYRCSDLILLLENPATPAATKDAVLTHLAPWSEAFQRMISVRAAFETDPELKELALQHRQEELGHNDILADSHPTGRTADWDPVVEAGAAWFVEQFRTLPGLHRVVLAHLVLEAGSLTFSNAGSLAFPGNPYFALHDEADQEHIEMGYRLLAERQEWQLDEVTELLDRAWQIIIMVSDRIAELARRDTSAPA</sequence>
<keyword evidence="2" id="KW-1185">Reference proteome</keyword>
<accession>A0A101RMQ6</accession>
<organism evidence="1 2">
    <name type="scientific">Streptomyces griseorubiginosus</name>
    <dbReference type="NCBI Taxonomy" id="67304"/>
    <lineage>
        <taxon>Bacteria</taxon>
        <taxon>Bacillati</taxon>
        <taxon>Actinomycetota</taxon>
        <taxon>Actinomycetes</taxon>
        <taxon>Kitasatosporales</taxon>
        <taxon>Streptomycetaceae</taxon>
        <taxon>Streptomyces</taxon>
    </lineage>
</organism>
<proteinExistence type="predicted"/>
<name>A0A101RMQ6_9ACTN</name>